<dbReference type="CDD" id="cd02440">
    <property type="entry name" value="AdoMet_MTases"/>
    <property type="match status" value="1"/>
</dbReference>
<dbReference type="Proteomes" id="UP000546642">
    <property type="component" value="Unassembled WGS sequence"/>
</dbReference>
<dbReference type="SUPFAM" id="SSF53335">
    <property type="entry name" value="S-adenosyl-L-methionine-dependent methyltransferases"/>
    <property type="match status" value="1"/>
</dbReference>
<protein>
    <recommendedName>
        <fullName evidence="4">Protein-L-isoaspartate O-methyltransferase</fullName>
        <ecNumber evidence="3">2.1.1.77</ecNumber>
    </recommendedName>
    <alternativeName>
        <fullName evidence="11">L-isoaspartyl protein carboxyl methyltransferase</fullName>
    </alternativeName>
    <alternativeName>
        <fullName evidence="9">Protein L-isoaspartyl methyltransferase</fullName>
    </alternativeName>
    <alternativeName>
        <fullName evidence="10">Protein-beta-aspartate methyltransferase</fullName>
    </alternativeName>
</protein>
<dbReference type="Gene3D" id="3.40.50.150">
    <property type="entry name" value="Vaccinia Virus protein VP39"/>
    <property type="match status" value="1"/>
</dbReference>
<dbReference type="PANTHER" id="PTHR11579">
    <property type="entry name" value="PROTEIN-L-ISOASPARTATE O-METHYLTRANSFERASE"/>
    <property type="match status" value="1"/>
</dbReference>
<dbReference type="InterPro" id="IPR000682">
    <property type="entry name" value="PCMT"/>
</dbReference>
<keyword evidence="7 12" id="KW-0808">Transferase</keyword>
<evidence type="ECO:0000256" key="3">
    <source>
        <dbReference type="ARBA" id="ARBA00011890"/>
    </source>
</evidence>
<keyword evidence="13" id="KW-1185">Reference proteome</keyword>
<proteinExistence type="inferred from homology"/>
<evidence type="ECO:0000256" key="1">
    <source>
        <dbReference type="ARBA" id="ARBA00004496"/>
    </source>
</evidence>
<dbReference type="EMBL" id="JACHDS010000001">
    <property type="protein sequence ID" value="MBB6172198.1"/>
    <property type="molecule type" value="Genomic_DNA"/>
</dbReference>
<comment type="subcellular location">
    <subcellularLocation>
        <location evidence="1">Cytoplasm</location>
    </subcellularLocation>
</comment>
<keyword evidence="6 12" id="KW-0489">Methyltransferase</keyword>
<comment type="caution">
    <text evidence="12">The sequence shown here is derived from an EMBL/GenBank/DDBJ whole genome shotgun (WGS) entry which is preliminary data.</text>
</comment>
<sequence length="374" mass="39572">MGNANDALYARHTNLVAELDTTEEIRTAFNAHPRHHFIPDLIWPTAMGPPVSRDANPDAWAETVYRDDAVTTQTEGTGSVNVPTSSSSAPQVMADMIRAAGVRPGMRVLEVGTGTGWNAAILAELVGTGGSVTTVEVDPGVADAARHRLAGTGVRVVTGTRPPGTGEFDAVLVTCAVTRIPDAWALSAAPGGVMVLPWAPAPHAETTPIAALSIDGHRWSGAFIREGSFMRCRDQPRRVGRFPGIQATPQASGVFPATSEELLESDLMTPLMLTLPGLRFGVGMRPFNGDPRTIVYVGAPDGSWAYVWPDATVTMGGPTPVAERLDAAYRQLTGSGARLEEFQLEAGTGAASYRVVLDGVGSWDYPVARFDQAE</sequence>
<dbReference type="AlphaFoldDB" id="A0A7W9YHG3"/>
<evidence type="ECO:0000256" key="9">
    <source>
        <dbReference type="ARBA" id="ARBA00030757"/>
    </source>
</evidence>
<dbReference type="GO" id="GO:0005737">
    <property type="term" value="C:cytoplasm"/>
    <property type="evidence" value="ECO:0007669"/>
    <property type="project" value="UniProtKB-SubCell"/>
</dbReference>
<dbReference type="GO" id="GO:0032259">
    <property type="term" value="P:methylation"/>
    <property type="evidence" value="ECO:0007669"/>
    <property type="project" value="UniProtKB-KW"/>
</dbReference>
<name>A0A7W9YHG3_9ACTN</name>
<evidence type="ECO:0000313" key="13">
    <source>
        <dbReference type="Proteomes" id="UP000546642"/>
    </source>
</evidence>
<dbReference type="RefSeq" id="WP_343070520.1">
    <property type="nucleotide sequence ID" value="NZ_JACHDS010000001.1"/>
</dbReference>
<evidence type="ECO:0000256" key="4">
    <source>
        <dbReference type="ARBA" id="ARBA00013346"/>
    </source>
</evidence>
<evidence type="ECO:0000256" key="5">
    <source>
        <dbReference type="ARBA" id="ARBA00022490"/>
    </source>
</evidence>
<evidence type="ECO:0000256" key="6">
    <source>
        <dbReference type="ARBA" id="ARBA00022603"/>
    </source>
</evidence>
<dbReference type="Pfam" id="PF01135">
    <property type="entry name" value="PCMT"/>
    <property type="match status" value="1"/>
</dbReference>
<accession>A0A7W9YHG3</accession>
<keyword evidence="5" id="KW-0963">Cytoplasm</keyword>
<evidence type="ECO:0000256" key="8">
    <source>
        <dbReference type="ARBA" id="ARBA00022691"/>
    </source>
</evidence>
<dbReference type="GO" id="GO:0004719">
    <property type="term" value="F:protein-L-isoaspartate (D-aspartate) O-methyltransferase activity"/>
    <property type="evidence" value="ECO:0007669"/>
    <property type="project" value="UniProtKB-EC"/>
</dbReference>
<evidence type="ECO:0000256" key="10">
    <source>
        <dbReference type="ARBA" id="ARBA00031323"/>
    </source>
</evidence>
<dbReference type="PANTHER" id="PTHR11579:SF0">
    <property type="entry name" value="PROTEIN-L-ISOASPARTATE(D-ASPARTATE) O-METHYLTRANSFERASE"/>
    <property type="match status" value="1"/>
</dbReference>
<comment type="similarity">
    <text evidence="2">Belongs to the methyltransferase superfamily. L-isoaspartyl/D-aspartyl protein methyltransferase family.</text>
</comment>
<reference evidence="12 13" key="1">
    <citation type="submission" date="2020-08" db="EMBL/GenBank/DDBJ databases">
        <title>Sequencing the genomes of 1000 actinobacteria strains.</title>
        <authorList>
            <person name="Klenk H.-P."/>
        </authorList>
    </citation>
    <scope>NUCLEOTIDE SEQUENCE [LARGE SCALE GENOMIC DNA]</scope>
    <source>
        <strain evidence="12 13">DSM 46659</strain>
    </source>
</reference>
<organism evidence="12 13">
    <name type="scientific">Nocardiopsis mwathae</name>
    <dbReference type="NCBI Taxonomy" id="1472723"/>
    <lineage>
        <taxon>Bacteria</taxon>
        <taxon>Bacillati</taxon>
        <taxon>Actinomycetota</taxon>
        <taxon>Actinomycetes</taxon>
        <taxon>Streptosporangiales</taxon>
        <taxon>Nocardiopsidaceae</taxon>
        <taxon>Nocardiopsis</taxon>
    </lineage>
</organism>
<keyword evidence="8" id="KW-0949">S-adenosyl-L-methionine</keyword>
<dbReference type="EC" id="2.1.1.77" evidence="3"/>
<evidence type="ECO:0000256" key="11">
    <source>
        <dbReference type="ARBA" id="ARBA00031350"/>
    </source>
</evidence>
<evidence type="ECO:0000256" key="2">
    <source>
        <dbReference type="ARBA" id="ARBA00005369"/>
    </source>
</evidence>
<evidence type="ECO:0000313" key="12">
    <source>
        <dbReference type="EMBL" id="MBB6172198.1"/>
    </source>
</evidence>
<evidence type="ECO:0000256" key="7">
    <source>
        <dbReference type="ARBA" id="ARBA00022679"/>
    </source>
</evidence>
<dbReference type="InterPro" id="IPR029063">
    <property type="entry name" value="SAM-dependent_MTases_sf"/>
</dbReference>
<gene>
    <name evidence="12" type="ORF">HNR23_002258</name>
</gene>